<feature type="transmembrane region" description="Helical" evidence="8">
    <location>
        <begin position="184"/>
        <end position="202"/>
    </location>
</feature>
<evidence type="ECO:0000256" key="7">
    <source>
        <dbReference type="PIRNR" id="PIRNR010045"/>
    </source>
</evidence>
<dbReference type="PANTHER" id="PTHR13116">
    <property type="entry name" value="ER MEMBRANE PROTEIN COMPLEX SUBUNIT 3"/>
    <property type="match status" value="1"/>
</dbReference>
<gene>
    <name evidence="9" type="ORF">EVG20_g271</name>
</gene>
<evidence type="ECO:0000256" key="2">
    <source>
        <dbReference type="ARBA" id="ARBA00005376"/>
    </source>
</evidence>
<evidence type="ECO:0000256" key="6">
    <source>
        <dbReference type="ARBA" id="ARBA00023136"/>
    </source>
</evidence>
<organism evidence="9 10">
    <name type="scientific">Dentipellis fragilis</name>
    <dbReference type="NCBI Taxonomy" id="205917"/>
    <lineage>
        <taxon>Eukaryota</taxon>
        <taxon>Fungi</taxon>
        <taxon>Dikarya</taxon>
        <taxon>Basidiomycota</taxon>
        <taxon>Agaricomycotina</taxon>
        <taxon>Agaricomycetes</taxon>
        <taxon>Russulales</taxon>
        <taxon>Hericiaceae</taxon>
        <taxon>Dentipellis</taxon>
    </lineage>
</organism>
<evidence type="ECO:0000256" key="8">
    <source>
        <dbReference type="SAM" id="Phobius"/>
    </source>
</evidence>
<comment type="caution">
    <text evidence="9">The sequence shown here is derived from an EMBL/GenBank/DDBJ whole genome shotgun (WGS) entry which is preliminary data.</text>
</comment>
<comment type="subcellular location">
    <subcellularLocation>
        <location evidence="1">Membrane</location>
        <topology evidence="1">Multi-pass membrane protein</topology>
    </subcellularLocation>
</comment>
<feature type="transmembrane region" description="Helical" evidence="8">
    <location>
        <begin position="20"/>
        <end position="41"/>
    </location>
</feature>
<evidence type="ECO:0000256" key="4">
    <source>
        <dbReference type="ARBA" id="ARBA00022692"/>
    </source>
</evidence>
<dbReference type="AlphaFoldDB" id="A0A4Y9ZFS0"/>
<dbReference type="Proteomes" id="UP000298327">
    <property type="component" value="Unassembled WGS sequence"/>
</dbReference>
<protein>
    <recommendedName>
        <fullName evidence="3 7">ER membrane protein complex subunit 3</fullName>
    </recommendedName>
</protein>
<feature type="transmembrane region" description="Helical" evidence="8">
    <location>
        <begin position="131"/>
        <end position="153"/>
    </location>
</feature>
<reference evidence="9 10" key="1">
    <citation type="submission" date="2019-02" db="EMBL/GenBank/DDBJ databases">
        <title>Genome sequencing of the rare red list fungi Dentipellis fragilis.</title>
        <authorList>
            <person name="Buettner E."/>
            <person name="Kellner H."/>
        </authorList>
    </citation>
    <scope>NUCLEOTIDE SEQUENCE [LARGE SCALE GENOMIC DNA]</scope>
    <source>
        <strain evidence="9 10">DSM 105465</strain>
    </source>
</reference>
<comment type="similarity">
    <text evidence="2 7">Belongs to the EMC3 family.</text>
</comment>
<keyword evidence="4 8" id="KW-0812">Transmembrane</keyword>
<dbReference type="OrthoDB" id="6745403at2759"/>
<keyword evidence="10" id="KW-1185">Reference proteome</keyword>
<evidence type="ECO:0000256" key="3">
    <source>
        <dbReference type="ARBA" id="ARBA00020822"/>
    </source>
</evidence>
<dbReference type="PIRSF" id="PIRSF010045">
    <property type="entry name" value="DUF850_TM_euk"/>
    <property type="match status" value="1"/>
</dbReference>
<proteinExistence type="inferred from homology"/>
<sequence length="276" mass="30805">MSPAPSMSLYLDPQIRDWVLFPITLVMILVGILRHYVVILLQSSPKKLPRAAIREQRALARSQVLRATSANSPIPFTYYRSISQSLSKAYTDGFYLKDGAPKKDAPSAPPNPLTDPAAMDGMMAGMKTQMVMMVPQMVIMGWINFFFQGFVLIKLPFPLTLGFKSMLQRGIDTPDMDVRWVSSLSWYFLNFFGLNGLYRIILGGDNAVCLTAADSSRDMTASPFAAATAQPGQPQDYNKLFKAECDNLQFSEGLHNWIGDDVETRILQKYGRAPKS</sequence>
<accession>A0A4Y9ZFS0</accession>
<name>A0A4Y9ZFS0_9AGAM</name>
<dbReference type="STRING" id="205917.A0A4Y9ZFS0"/>
<dbReference type="InterPro" id="IPR002809">
    <property type="entry name" value="EMC3/TMCO1"/>
</dbReference>
<keyword evidence="5 8" id="KW-1133">Transmembrane helix</keyword>
<evidence type="ECO:0000313" key="9">
    <source>
        <dbReference type="EMBL" id="TFY72743.1"/>
    </source>
</evidence>
<evidence type="ECO:0000256" key="5">
    <source>
        <dbReference type="ARBA" id="ARBA00022989"/>
    </source>
</evidence>
<dbReference type="Pfam" id="PF01956">
    <property type="entry name" value="EMC3_TMCO1"/>
    <property type="match status" value="1"/>
</dbReference>
<dbReference type="SMART" id="SM01415">
    <property type="entry name" value="DUF106"/>
    <property type="match status" value="1"/>
</dbReference>
<comment type="function">
    <text evidence="7">The EMC seems to be required for efficient folding of proteins in the endoplasmic reticulum (ER).</text>
</comment>
<evidence type="ECO:0000256" key="1">
    <source>
        <dbReference type="ARBA" id="ARBA00004141"/>
    </source>
</evidence>
<keyword evidence="6 8" id="KW-0472">Membrane</keyword>
<dbReference type="EMBL" id="SEOQ01000006">
    <property type="protein sequence ID" value="TFY72743.1"/>
    <property type="molecule type" value="Genomic_DNA"/>
</dbReference>
<dbReference type="InterPro" id="IPR008568">
    <property type="entry name" value="EMC3"/>
</dbReference>
<dbReference type="PANTHER" id="PTHR13116:SF5">
    <property type="entry name" value="ER MEMBRANE PROTEIN COMPLEX SUBUNIT 3"/>
    <property type="match status" value="1"/>
</dbReference>
<evidence type="ECO:0000313" key="10">
    <source>
        <dbReference type="Proteomes" id="UP000298327"/>
    </source>
</evidence>
<dbReference type="GO" id="GO:0072546">
    <property type="term" value="C:EMC complex"/>
    <property type="evidence" value="ECO:0007669"/>
    <property type="project" value="TreeGrafter"/>
</dbReference>
<dbReference type="GO" id="GO:0034975">
    <property type="term" value="P:protein folding in endoplasmic reticulum"/>
    <property type="evidence" value="ECO:0007669"/>
    <property type="project" value="TreeGrafter"/>
</dbReference>